<evidence type="ECO:0008006" key="3">
    <source>
        <dbReference type="Google" id="ProtNLM"/>
    </source>
</evidence>
<dbReference type="Gramene" id="A07p12800.2_BraZ1">
    <property type="protein sequence ID" value="A07p12800.2_BraZ1.CDS"/>
    <property type="gene ID" value="A07g12800.2_BraZ1"/>
</dbReference>
<reference evidence="2" key="1">
    <citation type="submission" date="2018-11" db="EMBL/GenBank/DDBJ databases">
        <authorList>
            <consortium name="Genoscope - CEA"/>
            <person name="William W."/>
        </authorList>
    </citation>
    <scope>NUCLEOTIDE SEQUENCE</scope>
</reference>
<feature type="non-terminal residue" evidence="2">
    <location>
        <position position="1"/>
    </location>
</feature>
<evidence type="ECO:0000313" key="1">
    <source>
        <dbReference type="EMBL" id="CAG7901636.1"/>
    </source>
</evidence>
<dbReference type="EMBL" id="LS974623">
    <property type="protein sequence ID" value="CAG7901636.1"/>
    <property type="molecule type" value="Genomic_DNA"/>
</dbReference>
<sequence>MDFTPEETILQSIISARKWISAQDTLKAGLRWIFYNQTGQIRKGSEVHEYVSSPLMAEVLACKAMLRNALSSNIENLRVFGIVSNIKSLSDLFNSISFFFSRSKNV</sequence>
<organism evidence="2">
    <name type="scientific">Brassica campestris</name>
    <name type="common">Field mustard</name>
    <dbReference type="NCBI Taxonomy" id="3711"/>
    <lineage>
        <taxon>Eukaryota</taxon>
        <taxon>Viridiplantae</taxon>
        <taxon>Streptophyta</taxon>
        <taxon>Embryophyta</taxon>
        <taxon>Tracheophyta</taxon>
        <taxon>Spermatophyta</taxon>
        <taxon>Magnoliopsida</taxon>
        <taxon>eudicotyledons</taxon>
        <taxon>Gunneridae</taxon>
        <taxon>Pentapetalae</taxon>
        <taxon>rosids</taxon>
        <taxon>malvids</taxon>
        <taxon>Brassicales</taxon>
        <taxon>Brassicaceae</taxon>
        <taxon>Brassiceae</taxon>
        <taxon>Brassica</taxon>
    </lineage>
</organism>
<protein>
    <recommendedName>
        <fullName evidence="3">RNase H type-1 domain-containing protein</fullName>
    </recommendedName>
</protein>
<name>A0A3P6BHA6_BRACM</name>
<dbReference type="AlphaFoldDB" id="A0A3P6BHA6"/>
<evidence type="ECO:0000313" key="2">
    <source>
        <dbReference type="EMBL" id="VDC97170.1"/>
    </source>
</evidence>
<accession>A0A3P6BHA6</accession>
<proteinExistence type="predicted"/>
<dbReference type="EMBL" id="LR031574">
    <property type="protein sequence ID" value="VDC97170.1"/>
    <property type="molecule type" value="Genomic_DNA"/>
</dbReference>
<gene>
    <name evidence="2" type="ORF">BRAA07T28889Z</name>
    <name evidence="1" type="ORF">BRAPAZ1V2_A07P12800.2</name>
</gene>
<dbReference type="Proteomes" id="UP000694005">
    <property type="component" value="Chromosome A07"/>
</dbReference>
<feature type="non-terminal residue" evidence="2">
    <location>
        <position position="106"/>
    </location>
</feature>